<proteinExistence type="predicted"/>
<protein>
    <submittedName>
        <fullName evidence="1">Uncharacterized protein</fullName>
    </submittedName>
</protein>
<name>A0A5B7GYS5_PORTR</name>
<organism evidence="1 2">
    <name type="scientific">Portunus trituberculatus</name>
    <name type="common">Swimming crab</name>
    <name type="synonym">Neptunus trituberculatus</name>
    <dbReference type="NCBI Taxonomy" id="210409"/>
    <lineage>
        <taxon>Eukaryota</taxon>
        <taxon>Metazoa</taxon>
        <taxon>Ecdysozoa</taxon>
        <taxon>Arthropoda</taxon>
        <taxon>Crustacea</taxon>
        <taxon>Multicrustacea</taxon>
        <taxon>Malacostraca</taxon>
        <taxon>Eumalacostraca</taxon>
        <taxon>Eucarida</taxon>
        <taxon>Decapoda</taxon>
        <taxon>Pleocyemata</taxon>
        <taxon>Brachyura</taxon>
        <taxon>Eubrachyura</taxon>
        <taxon>Portunoidea</taxon>
        <taxon>Portunidae</taxon>
        <taxon>Portuninae</taxon>
        <taxon>Portunus</taxon>
    </lineage>
</organism>
<keyword evidence="2" id="KW-1185">Reference proteome</keyword>
<evidence type="ECO:0000313" key="2">
    <source>
        <dbReference type="Proteomes" id="UP000324222"/>
    </source>
</evidence>
<evidence type="ECO:0000313" key="1">
    <source>
        <dbReference type="EMBL" id="MPC64012.1"/>
    </source>
</evidence>
<comment type="caution">
    <text evidence="1">The sequence shown here is derived from an EMBL/GenBank/DDBJ whole genome shotgun (WGS) entry which is preliminary data.</text>
</comment>
<accession>A0A5B7GYS5</accession>
<reference evidence="1 2" key="1">
    <citation type="submission" date="2019-05" db="EMBL/GenBank/DDBJ databases">
        <title>Another draft genome of Portunus trituberculatus and its Hox gene families provides insights of decapod evolution.</title>
        <authorList>
            <person name="Jeong J.-H."/>
            <person name="Song I."/>
            <person name="Kim S."/>
            <person name="Choi T."/>
            <person name="Kim D."/>
            <person name="Ryu S."/>
            <person name="Kim W."/>
        </authorList>
    </citation>
    <scope>NUCLEOTIDE SEQUENCE [LARGE SCALE GENOMIC DNA]</scope>
    <source>
        <tissue evidence="1">Muscle</tissue>
    </source>
</reference>
<dbReference type="AlphaFoldDB" id="A0A5B7GYS5"/>
<sequence>MHCASPMIGNMGAGGSYTPLDTDIMVHLHKYTNNYKPRDRKCIDTRRSAWLSYLRENRGRVPATWAPGGPAEHLPLIKTSAYLTAKWNVNSATVLLHENKGDTLSACVLCVTTGEPHTGESRCGALVLLGVDLKQWRAGREGESALYRRYGGLVQRYKQYHLAITSSSSRYVLGDPDCRDLQGLCPARGDFHDLCLARSRVTGVIGSRWPRVTAMGRKLMRSCWSVKVTPRGPCCAEGHWGSRLSRLGTRRLPVTSPRC</sequence>
<dbReference type="EMBL" id="VSRR010021538">
    <property type="protein sequence ID" value="MPC64012.1"/>
    <property type="molecule type" value="Genomic_DNA"/>
</dbReference>
<dbReference type="Proteomes" id="UP000324222">
    <property type="component" value="Unassembled WGS sequence"/>
</dbReference>
<gene>
    <name evidence="1" type="ORF">E2C01_058122</name>
</gene>